<proteinExistence type="predicted"/>
<sequence>MAKEVDSPHFPCLDSDPEDLPLAERRRRLLRPPAPPVDSKPPAPDRSKASAAALAEGAGGSAQQDWPGLPRGVEFNPTDCDLLWHLAAEVGNGQAHRHPFINEFIKSVDETIRFGCTHPQDIPGIRQDGCTSYFFHKNFKVCNNENGKCIRWQKNGNPISIILDGILQGCKEVFVLYAYETDGNSPQITDWRLHQYHIKSTEKEEGELVVSKIFYKSEKNQFKWAEKAHAQSAQDASATDDDSKEELQLENHSYNMVTESSSVQGIENQPKQMQTETCPDQNKLNSFNVVDNMHIGNQINDHDEIEELDHMSLQERYRILLAEKHSCSAVPSSEQCAMDGLENSCRPETSGLIPKRIHEGAALRDGMHSMLQDISSAPPIIDNIGNDNNRRLLVEGLSNNRRSHETGCESGFLIMSSPAAPPQCQVVCSHDLLVNGRSLIYSGEPSNLTATFGDESIQLKGTDDRTFLVDVKLEPAMEGDLAEKLTCSMQRMHPNHVTEGTSCMQRTPSLGIKSEVTGSELPPVICGLTSISIAELTAKKTNTLNHDGVLAYCSQKRKRRKTVRDPSEKTLEEDSHRNDEGTIYFSHRRQRRKTATDSIEKALEEDAPGLLQILLDRGILVKEIKLYGVEEDDDMVSDCIESDFQDLENVITKLFPQRTSLLKSAVRHEKGERAIYCLTCLISLIEQSRYLQFRDCPVEWGWCRDLQSFIFVFKSHNRIVLERPEYGYATYFFEIVKSLPIEWQIQRLVTAMKLSGCGRTALIENRPLLIGEDLTEGEAWVLEEYGWLPNSGLGTMLNYRDRVVHDRWNEKSGTDWRMKIGKLLMNGYSEGHLVLSRMPTKVGKLEEDTEVKQEDPF</sequence>
<evidence type="ECO:0000259" key="6">
    <source>
        <dbReference type="PROSITE" id="PS51005"/>
    </source>
</evidence>
<comment type="caution">
    <text evidence="7">The sequence shown here is derived from an EMBL/GenBank/DDBJ whole genome shotgun (WGS) entry which is preliminary data.</text>
</comment>
<evidence type="ECO:0000313" key="8">
    <source>
        <dbReference type="Proteomes" id="UP000479710"/>
    </source>
</evidence>
<name>A0A6G1DIC1_9ORYZ</name>
<feature type="domain" description="NAC" evidence="6">
    <location>
        <begin position="69"/>
        <end position="216"/>
    </location>
</feature>
<dbReference type="PANTHER" id="PTHR47871">
    <property type="entry name" value="NAC DOMAIN-CONTAINING PROTEIN 8"/>
    <property type="match status" value="1"/>
</dbReference>
<keyword evidence="4" id="KW-0539">Nucleus</keyword>
<gene>
    <name evidence="7" type="ORF">E2562_015251</name>
</gene>
<feature type="compositionally biased region" description="Basic and acidic residues" evidence="5">
    <location>
        <begin position="563"/>
        <end position="580"/>
    </location>
</feature>
<keyword evidence="3" id="KW-0804">Transcription</keyword>
<keyword evidence="2" id="KW-0238">DNA-binding</keyword>
<organism evidence="7 8">
    <name type="scientific">Oryza meyeriana var. granulata</name>
    <dbReference type="NCBI Taxonomy" id="110450"/>
    <lineage>
        <taxon>Eukaryota</taxon>
        <taxon>Viridiplantae</taxon>
        <taxon>Streptophyta</taxon>
        <taxon>Embryophyta</taxon>
        <taxon>Tracheophyta</taxon>
        <taxon>Spermatophyta</taxon>
        <taxon>Magnoliopsida</taxon>
        <taxon>Liliopsida</taxon>
        <taxon>Poales</taxon>
        <taxon>Poaceae</taxon>
        <taxon>BOP clade</taxon>
        <taxon>Oryzoideae</taxon>
        <taxon>Oryzeae</taxon>
        <taxon>Oryzinae</taxon>
        <taxon>Oryza</taxon>
        <taxon>Oryza meyeriana</taxon>
    </lineage>
</organism>
<dbReference type="Proteomes" id="UP000479710">
    <property type="component" value="Unassembled WGS sequence"/>
</dbReference>
<dbReference type="Pfam" id="PF02365">
    <property type="entry name" value="NAM"/>
    <property type="match status" value="1"/>
</dbReference>
<dbReference type="Gene3D" id="2.170.150.80">
    <property type="entry name" value="NAC domain"/>
    <property type="match status" value="1"/>
</dbReference>
<keyword evidence="8" id="KW-1185">Reference proteome</keyword>
<accession>A0A6G1DIC1</accession>
<feature type="region of interest" description="Disordered" evidence="5">
    <location>
        <begin position="560"/>
        <end position="591"/>
    </location>
</feature>
<feature type="region of interest" description="Disordered" evidence="5">
    <location>
        <begin position="1"/>
        <end position="70"/>
    </location>
</feature>
<evidence type="ECO:0000256" key="3">
    <source>
        <dbReference type="ARBA" id="ARBA00023163"/>
    </source>
</evidence>
<dbReference type="GO" id="GO:0006355">
    <property type="term" value="P:regulation of DNA-templated transcription"/>
    <property type="evidence" value="ECO:0007669"/>
    <property type="project" value="InterPro"/>
</dbReference>
<reference evidence="7 8" key="1">
    <citation type="submission" date="2019-11" db="EMBL/GenBank/DDBJ databases">
        <title>Whole genome sequence of Oryza granulata.</title>
        <authorList>
            <person name="Li W."/>
        </authorList>
    </citation>
    <scope>NUCLEOTIDE SEQUENCE [LARGE SCALE GENOMIC DNA]</scope>
    <source>
        <strain evidence="8">cv. Menghai</strain>
        <tissue evidence="7">Leaf</tissue>
    </source>
</reference>
<dbReference type="OrthoDB" id="2021147at2759"/>
<dbReference type="EMBL" id="SPHZ02000006">
    <property type="protein sequence ID" value="KAF0912555.1"/>
    <property type="molecule type" value="Genomic_DNA"/>
</dbReference>
<dbReference type="PANTHER" id="PTHR47871:SF2">
    <property type="entry name" value="OS03G0221300 PROTEIN"/>
    <property type="match status" value="1"/>
</dbReference>
<feature type="compositionally biased region" description="Pro residues" evidence="5">
    <location>
        <begin position="32"/>
        <end position="42"/>
    </location>
</feature>
<keyword evidence="1" id="KW-0805">Transcription regulation</keyword>
<dbReference type="InterPro" id="IPR003441">
    <property type="entry name" value="NAC-dom"/>
</dbReference>
<dbReference type="PROSITE" id="PS51005">
    <property type="entry name" value="NAC"/>
    <property type="match status" value="1"/>
</dbReference>
<dbReference type="InterPro" id="IPR036093">
    <property type="entry name" value="NAC_dom_sf"/>
</dbReference>
<evidence type="ECO:0000313" key="7">
    <source>
        <dbReference type="EMBL" id="KAF0912555.1"/>
    </source>
</evidence>
<evidence type="ECO:0000256" key="2">
    <source>
        <dbReference type="ARBA" id="ARBA00023125"/>
    </source>
</evidence>
<protein>
    <recommendedName>
        <fullName evidence="6">NAC domain-containing protein</fullName>
    </recommendedName>
</protein>
<evidence type="ECO:0000256" key="5">
    <source>
        <dbReference type="SAM" id="MobiDB-lite"/>
    </source>
</evidence>
<dbReference type="GO" id="GO:0003677">
    <property type="term" value="F:DNA binding"/>
    <property type="evidence" value="ECO:0007669"/>
    <property type="project" value="UniProtKB-KW"/>
</dbReference>
<evidence type="ECO:0000256" key="4">
    <source>
        <dbReference type="ARBA" id="ARBA00023242"/>
    </source>
</evidence>
<dbReference type="AlphaFoldDB" id="A0A6G1DIC1"/>
<evidence type="ECO:0000256" key="1">
    <source>
        <dbReference type="ARBA" id="ARBA00023015"/>
    </source>
</evidence>
<dbReference type="SUPFAM" id="SSF101941">
    <property type="entry name" value="NAC domain"/>
    <property type="match status" value="1"/>
</dbReference>